<reference evidence="2 3" key="1">
    <citation type="journal article" date="2018" name="Front. Microbiol.">
        <title>Hydrolytic Capabilities as a Key to Environmental Success: Chitinolytic and Cellulolytic Acidobacteria From Acidic Sub-arctic Soils and Boreal Peatlands.</title>
        <authorList>
            <person name="Belova S.E."/>
            <person name="Ravin N.V."/>
            <person name="Pankratov T.A."/>
            <person name="Rakitin A.L."/>
            <person name="Ivanova A.A."/>
            <person name="Beletsky A.V."/>
            <person name="Mardanov A.V."/>
            <person name="Sinninghe Damste J.S."/>
            <person name="Dedysh S.N."/>
        </authorList>
    </citation>
    <scope>NUCLEOTIDE SEQUENCE [LARGE SCALE GENOMIC DNA]</scope>
    <source>
        <strain evidence="2 3">SBC82</strain>
    </source>
</reference>
<evidence type="ECO:0000313" key="2">
    <source>
        <dbReference type="EMBL" id="AXC13716.1"/>
    </source>
</evidence>
<proteinExistence type="predicted"/>
<evidence type="ECO:0000313" key="3">
    <source>
        <dbReference type="Proteomes" id="UP000253606"/>
    </source>
</evidence>
<accession>A0A2Z5G593</accession>
<keyword evidence="3" id="KW-1185">Reference proteome</keyword>
<sequence>MRFFSITNDNVVSELNDIAALGTSNAGRKQAEQEGEANEQATELNEFRV</sequence>
<gene>
    <name evidence="2" type="ORF">ACPOL_4443</name>
</gene>
<protein>
    <submittedName>
        <fullName evidence="2">Uncharacterized protein</fullName>
    </submittedName>
</protein>
<dbReference type="Proteomes" id="UP000253606">
    <property type="component" value="Chromosome"/>
</dbReference>
<feature type="region of interest" description="Disordered" evidence="1">
    <location>
        <begin position="26"/>
        <end position="49"/>
    </location>
</feature>
<name>A0A2Z5G593_9BACT</name>
<organism evidence="2 3">
    <name type="scientific">Acidisarcina polymorpha</name>
    <dbReference type="NCBI Taxonomy" id="2211140"/>
    <lineage>
        <taxon>Bacteria</taxon>
        <taxon>Pseudomonadati</taxon>
        <taxon>Acidobacteriota</taxon>
        <taxon>Terriglobia</taxon>
        <taxon>Terriglobales</taxon>
        <taxon>Acidobacteriaceae</taxon>
        <taxon>Acidisarcina</taxon>
    </lineage>
</organism>
<dbReference type="AlphaFoldDB" id="A0A2Z5G593"/>
<dbReference type="EMBL" id="CP030840">
    <property type="protein sequence ID" value="AXC13716.1"/>
    <property type="molecule type" value="Genomic_DNA"/>
</dbReference>
<dbReference type="KEGG" id="abas:ACPOL_4443"/>
<evidence type="ECO:0000256" key="1">
    <source>
        <dbReference type="SAM" id="MobiDB-lite"/>
    </source>
</evidence>